<evidence type="ECO:0000256" key="2">
    <source>
        <dbReference type="ARBA" id="ARBA00022946"/>
    </source>
</evidence>
<accession>A0ABP1CZN8</accession>
<dbReference type="InterPro" id="IPR032710">
    <property type="entry name" value="NTF2-like_dom_sf"/>
</dbReference>
<protein>
    <recommendedName>
        <fullName evidence="7">Tim44-like domain-containing protein</fullName>
    </recommendedName>
</protein>
<dbReference type="PANTHER" id="PTHR28554:SF1">
    <property type="entry name" value="LARGE RIBOSOMAL SUBUNIT PROTEIN ML45"/>
    <property type="match status" value="1"/>
</dbReference>
<dbReference type="EMBL" id="OZ037954">
    <property type="protein sequence ID" value="CAL1699612.1"/>
    <property type="molecule type" value="Genomic_DNA"/>
</dbReference>
<evidence type="ECO:0000256" key="1">
    <source>
        <dbReference type="ARBA" id="ARBA00004173"/>
    </source>
</evidence>
<keyword evidence="2" id="KW-0809">Transit peptide</keyword>
<dbReference type="Gene3D" id="3.10.450.240">
    <property type="match status" value="1"/>
</dbReference>
<feature type="region of interest" description="Disordered" evidence="4">
    <location>
        <begin position="36"/>
        <end position="60"/>
    </location>
</feature>
<evidence type="ECO:0000256" key="3">
    <source>
        <dbReference type="ARBA" id="ARBA00023128"/>
    </source>
</evidence>
<comment type="subcellular location">
    <subcellularLocation>
        <location evidence="1">Mitochondrion</location>
    </subcellularLocation>
</comment>
<dbReference type="Pfam" id="PF07961">
    <property type="entry name" value="MBA1"/>
    <property type="match status" value="1"/>
</dbReference>
<dbReference type="InterPro" id="IPR024621">
    <property type="entry name" value="Mba1"/>
</dbReference>
<dbReference type="PANTHER" id="PTHR28554">
    <property type="entry name" value="39S RIBOSOMAL PROTEIN L45, MITOCHONDRIAL"/>
    <property type="match status" value="1"/>
</dbReference>
<dbReference type="Proteomes" id="UP001497453">
    <property type="component" value="Chromosome 11"/>
</dbReference>
<name>A0ABP1CZN8_9APHY</name>
<gene>
    <name evidence="5" type="ORF">GFSPODELE1_LOCUS2761</name>
</gene>
<keyword evidence="3" id="KW-0496">Mitochondrion</keyword>
<dbReference type="InterPro" id="IPR051975">
    <property type="entry name" value="mtLSU_mL45"/>
</dbReference>
<reference evidence="6" key="1">
    <citation type="submission" date="2024-04" db="EMBL/GenBank/DDBJ databases">
        <authorList>
            <person name="Shaw F."/>
            <person name="Minotto A."/>
        </authorList>
    </citation>
    <scope>NUCLEOTIDE SEQUENCE [LARGE SCALE GENOMIC DNA]</scope>
</reference>
<evidence type="ECO:0000313" key="6">
    <source>
        <dbReference type="Proteomes" id="UP001497453"/>
    </source>
</evidence>
<evidence type="ECO:0008006" key="7">
    <source>
        <dbReference type="Google" id="ProtNLM"/>
    </source>
</evidence>
<sequence length="332" mass="38466">MSIYLRTTYSPLRSSCCWSLAVRRRGYAVNAIHNHLQKSDKKHHSSTGSQAPAKASHLVAQTKTSLLPKKSRKQLQEERATVSSEKLLDNLEQIRKLESLSQFDVWATPVPLYDLHVPTKLSHKKNASLLDHARALWATTWNWYRNVATMRQMAKADAFPAVRVKSWRSRQIFAVQSTPWLAPFRREALDIYKDVQGAVATGDEKVIKKYTLDTYRARMLKMISNRDPSLVFIWKFHSENAPCKVVSIRATEGYGSIEPPRIGNRLIVQALVKFDTNQSLQVYNKSGQLIREQEPKRVVEYLVFQKRMWYSGPWEIRDQLYESLEAKYSLQR</sequence>
<evidence type="ECO:0000313" key="5">
    <source>
        <dbReference type="EMBL" id="CAL1699612.1"/>
    </source>
</evidence>
<keyword evidence="6" id="KW-1185">Reference proteome</keyword>
<proteinExistence type="predicted"/>
<organism evidence="5 6">
    <name type="scientific">Somion occarium</name>
    <dbReference type="NCBI Taxonomy" id="3059160"/>
    <lineage>
        <taxon>Eukaryota</taxon>
        <taxon>Fungi</taxon>
        <taxon>Dikarya</taxon>
        <taxon>Basidiomycota</taxon>
        <taxon>Agaricomycotina</taxon>
        <taxon>Agaricomycetes</taxon>
        <taxon>Polyporales</taxon>
        <taxon>Cerrenaceae</taxon>
        <taxon>Somion</taxon>
    </lineage>
</organism>
<evidence type="ECO:0000256" key="4">
    <source>
        <dbReference type="SAM" id="MobiDB-lite"/>
    </source>
</evidence>
<dbReference type="SUPFAM" id="SSF54427">
    <property type="entry name" value="NTF2-like"/>
    <property type="match status" value="1"/>
</dbReference>